<dbReference type="InterPro" id="IPR017230">
    <property type="entry name" value="Mrs6"/>
</dbReference>
<dbReference type="PANTHER" id="PTHR11787:SF4">
    <property type="entry name" value="CHM, RAB ESCORT PROTEIN 1"/>
    <property type="match status" value="1"/>
</dbReference>
<keyword evidence="4" id="KW-1185">Reference proteome</keyword>
<protein>
    <recommendedName>
        <fullName evidence="2">Rab proteins geranylgeranyltransferase</fullName>
    </recommendedName>
</protein>
<dbReference type="OrthoDB" id="1923006at2759"/>
<name>A0A2T3A6N2_9PEZI</name>
<dbReference type="Gene3D" id="3.30.519.10">
    <property type="entry name" value="Guanine Nucleotide Dissociation Inhibitor, domain 2"/>
    <property type="match status" value="1"/>
</dbReference>
<dbReference type="EMBL" id="KZ678453">
    <property type="protein sequence ID" value="PSR83829.1"/>
    <property type="molecule type" value="Genomic_DNA"/>
</dbReference>
<organism evidence="3 4">
    <name type="scientific">Coniella lustricola</name>
    <dbReference type="NCBI Taxonomy" id="2025994"/>
    <lineage>
        <taxon>Eukaryota</taxon>
        <taxon>Fungi</taxon>
        <taxon>Dikarya</taxon>
        <taxon>Ascomycota</taxon>
        <taxon>Pezizomycotina</taxon>
        <taxon>Sordariomycetes</taxon>
        <taxon>Sordariomycetidae</taxon>
        <taxon>Diaporthales</taxon>
        <taxon>Schizoparmaceae</taxon>
        <taxon>Coniella</taxon>
    </lineage>
</organism>
<dbReference type="AlphaFoldDB" id="A0A2T3A6N2"/>
<evidence type="ECO:0000256" key="1">
    <source>
        <dbReference type="ARBA" id="ARBA00005593"/>
    </source>
</evidence>
<dbReference type="FunCoup" id="A0A2T3A6N2">
    <property type="interactions" value="181"/>
</dbReference>
<evidence type="ECO:0000313" key="3">
    <source>
        <dbReference type="EMBL" id="PSR83829.1"/>
    </source>
</evidence>
<dbReference type="STRING" id="2025994.A0A2T3A6N2"/>
<evidence type="ECO:0000313" key="4">
    <source>
        <dbReference type="Proteomes" id="UP000241462"/>
    </source>
</evidence>
<dbReference type="PIRSF" id="PIRSF037514">
    <property type="entry name" value="Rab_ger_ger_transf_A_fun"/>
    <property type="match status" value="1"/>
</dbReference>
<dbReference type="PANTHER" id="PTHR11787">
    <property type="entry name" value="RAB GDP-DISSOCIATION INHIBITOR"/>
    <property type="match status" value="1"/>
</dbReference>
<proteinExistence type="inferred from homology"/>
<dbReference type="PRINTS" id="PR00891">
    <property type="entry name" value="RABGDIREP"/>
</dbReference>
<dbReference type="Proteomes" id="UP000241462">
    <property type="component" value="Unassembled WGS sequence"/>
</dbReference>
<dbReference type="InterPro" id="IPR018203">
    <property type="entry name" value="GDP_dissociation_inhibitor"/>
</dbReference>
<dbReference type="GO" id="GO:0005968">
    <property type="term" value="C:Rab-protein geranylgeranyltransferase complex"/>
    <property type="evidence" value="ECO:0007669"/>
    <property type="project" value="TreeGrafter"/>
</dbReference>
<accession>A0A2T3A6N2</accession>
<gene>
    <name evidence="3" type="ORF">BD289DRAFT_276160</name>
</gene>
<evidence type="ECO:0000256" key="2">
    <source>
        <dbReference type="PIRNR" id="PIRNR037514"/>
    </source>
</evidence>
<dbReference type="Gene3D" id="3.50.50.60">
    <property type="entry name" value="FAD/NAD(P)-binding domain"/>
    <property type="match status" value="1"/>
</dbReference>
<dbReference type="SUPFAM" id="SSF54373">
    <property type="entry name" value="FAD-linked reductases, C-terminal domain"/>
    <property type="match status" value="1"/>
</dbReference>
<reference evidence="3 4" key="1">
    <citation type="journal article" date="2018" name="Mycol. Prog.">
        <title>Coniella lustricola, a new species from submerged detritus.</title>
        <authorList>
            <person name="Raudabaugh D.B."/>
            <person name="Iturriaga T."/>
            <person name="Carver A."/>
            <person name="Mondo S."/>
            <person name="Pangilinan J."/>
            <person name="Lipzen A."/>
            <person name="He G."/>
            <person name="Amirebrahimi M."/>
            <person name="Grigoriev I.V."/>
            <person name="Miller A.N."/>
        </authorList>
    </citation>
    <scope>NUCLEOTIDE SEQUENCE [LARGE SCALE GENOMIC DNA]</scope>
    <source>
        <strain evidence="3 4">B22-T-1</strain>
    </source>
</reference>
<dbReference type="Pfam" id="PF00996">
    <property type="entry name" value="GDI"/>
    <property type="match status" value="1"/>
</dbReference>
<dbReference type="Gene3D" id="1.10.405.10">
    <property type="entry name" value="Guanine Nucleotide Dissociation Inhibitor, domain 1"/>
    <property type="match status" value="1"/>
</dbReference>
<dbReference type="InParanoid" id="A0A2T3A6N2"/>
<dbReference type="GO" id="GO:0016192">
    <property type="term" value="P:vesicle-mediated transport"/>
    <property type="evidence" value="ECO:0007669"/>
    <property type="project" value="TreeGrafter"/>
</dbReference>
<dbReference type="SUPFAM" id="SSF51905">
    <property type="entry name" value="FAD/NAD(P)-binding domain"/>
    <property type="match status" value="1"/>
</dbReference>
<dbReference type="GO" id="GO:0005092">
    <property type="term" value="F:GDP-dissociation inhibitor activity"/>
    <property type="evidence" value="ECO:0007669"/>
    <property type="project" value="UniProtKB-UniRule"/>
</dbReference>
<dbReference type="GO" id="GO:0005634">
    <property type="term" value="C:nucleus"/>
    <property type="evidence" value="ECO:0007669"/>
    <property type="project" value="TreeGrafter"/>
</dbReference>
<dbReference type="GO" id="GO:0005829">
    <property type="term" value="C:cytosol"/>
    <property type="evidence" value="ECO:0007669"/>
    <property type="project" value="TreeGrafter"/>
</dbReference>
<comment type="similarity">
    <text evidence="1 2">Belongs to the Rab GDI family.</text>
</comment>
<sequence>MESLSDIIWDVIICGTGLQQSLLALALSRSDKKILHIDPNGYYGSTEAAFFSLQEVKDWAAGVAAATDSSKIFSAATAAFTTKEGEAGLSNPRGYALTLSPQLIHANSTLLSQLVSSRAFRQLEFLAVGSFFVFNPAASTSSITRIPSTREDVFSTTALSARAKRQLMKFLKLVLSHQDESSLPQWQEYGAKPLADFLTQKLSLDRDLITYVIALTLSLDGRISTKDGLQAIHRHLTSMGKLGPGFAAVYPKWGGGSEIAQVGCRASAVGGGTYMLGTGYKKVTKSEVVEGEVADSDRLLEIELTDDTVVKTKMFVRGPETVFPNGTGSDKDTVKMSRLVAVVDAPLTHLFEITMEGAPTPAVAVIALPPGSMKADNSKVESESTYPIYVIVHSSDTGECPTGQSILYLNTVHTLESKSLLEETITSLLVALTPEDGAGAAPRCLYQLYYEQTACTKPEVAEDEHGLVFASTPNSLTFDDEILDSVQQVWQKVMGEAVEAKDVQYMVFTDREGVGEDDDYE</sequence>
<dbReference type="InterPro" id="IPR036188">
    <property type="entry name" value="FAD/NAD-bd_sf"/>
</dbReference>
<dbReference type="GO" id="GO:0007264">
    <property type="term" value="P:small GTPase-mediated signal transduction"/>
    <property type="evidence" value="ECO:0007669"/>
    <property type="project" value="UniProtKB-UniRule"/>
</dbReference>